<dbReference type="OrthoDB" id="407106at2759"/>
<sequence length="81" mass="9567">MKNLIFSKMGNRRSELIRPLVLLKKPFPCMHCERSYKNKSSLNRHVQYECGKEKQFSCPICQKRLIQKSTLHKHMLAVHGI</sequence>
<keyword evidence="2" id="KW-0479">Metal-binding</keyword>
<dbReference type="GO" id="GO:0008270">
    <property type="term" value="F:zinc ion binding"/>
    <property type="evidence" value="ECO:0007669"/>
    <property type="project" value="UniProtKB-KW"/>
</dbReference>
<dbReference type="GO" id="GO:0005634">
    <property type="term" value="C:nucleus"/>
    <property type="evidence" value="ECO:0007669"/>
    <property type="project" value="UniProtKB-SubCell"/>
</dbReference>
<keyword evidence="3" id="KW-0677">Repeat</keyword>
<evidence type="ECO:0000256" key="7">
    <source>
        <dbReference type="PROSITE-ProRule" id="PRU00042"/>
    </source>
</evidence>
<dbReference type="PROSITE" id="PS00028">
    <property type="entry name" value="ZINC_FINGER_C2H2_1"/>
    <property type="match status" value="1"/>
</dbReference>
<dbReference type="PROSITE" id="PS50157">
    <property type="entry name" value="ZINC_FINGER_C2H2_2"/>
    <property type="match status" value="2"/>
</dbReference>
<dbReference type="InterPro" id="IPR013087">
    <property type="entry name" value="Znf_C2H2_type"/>
</dbReference>
<feature type="domain" description="C2H2-type" evidence="8">
    <location>
        <begin position="27"/>
        <end position="54"/>
    </location>
</feature>
<evidence type="ECO:0000256" key="2">
    <source>
        <dbReference type="ARBA" id="ARBA00022723"/>
    </source>
</evidence>
<dbReference type="GO" id="GO:0000981">
    <property type="term" value="F:DNA-binding transcription factor activity, RNA polymerase II-specific"/>
    <property type="evidence" value="ECO:0007669"/>
    <property type="project" value="TreeGrafter"/>
</dbReference>
<evidence type="ECO:0000256" key="5">
    <source>
        <dbReference type="ARBA" id="ARBA00022833"/>
    </source>
</evidence>
<accession>E2AEU5</accession>
<evidence type="ECO:0000256" key="6">
    <source>
        <dbReference type="ARBA" id="ARBA00023242"/>
    </source>
</evidence>
<evidence type="ECO:0000313" key="9">
    <source>
        <dbReference type="EMBL" id="EFN68029.1"/>
    </source>
</evidence>
<keyword evidence="5" id="KW-0862">Zinc</keyword>
<gene>
    <name evidence="9" type="ORF">EAG_06741</name>
</gene>
<feature type="domain" description="C2H2-type" evidence="8">
    <location>
        <begin position="56"/>
        <end position="81"/>
    </location>
</feature>
<keyword evidence="4 7" id="KW-0863">Zinc-finger</keyword>
<dbReference type="SMART" id="SM00355">
    <property type="entry name" value="ZnF_C2H2"/>
    <property type="match status" value="2"/>
</dbReference>
<protein>
    <submittedName>
        <fullName evidence="9">Longitudinals lacking protein, isoforms A/B/D/L</fullName>
    </submittedName>
</protein>
<dbReference type="SUPFAM" id="SSF57667">
    <property type="entry name" value="beta-beta-alpha zinc fingers"/>
    <property type="match status" value="1"/>
</dbReference>
<dbReference type="EMBL" id="GL438951">
    <property type="protein sequence ID" value="EFN68029.1"/>
    <property type="molecule type" value="Genomic_DNA"/>
</dbReference>
<comment type="subcellular location">
    <subcellularLocation>
        <location evidence="1">Nucleus</location>
    </subcellularLocation>
</comment>
<dbReference type="Pfam" id="PF00096">
    <property type="entry name" value="zf-C2H2"/>
    <property type="match status" value="2"/>
</dbReference>
<dbReference type="InterPro" id="IPR036236">
    <property type="entry name" value="Znf_C2H2_sf"/>
</dbReference>
<proteinExistence type="predicted"/>
<dbReference type="InParanoid" id="E2AEU5"/>
<dbReference type="Proteomes" id="UP000000311">
    <property type="component" value="Unassembled WGS sequence"/>
</dbReference>
<keyword evidence="10" id="KW-1185">Reference proteome</keyword>
<evidence type="ECO:0000256" key="1">
    <source>
        <dbReference type="ARBA" id="ARBA00004123"/>
    </source>
</evidence>
<dbReference type="FunFam" id="3.30.160.60:FF:000446">
    <property type="entry name" value="Zinc finger protein"/>
    <property type="match status" value="1"/>
</dbReference>
<dbReference type="OMA" id="HCERSYK"/>
<dbReference type="FunFam" id="3.30.160.60:FF:000100">
    <property type="entry name" value="Zinc finger 45-like"/>
    <property type="match status" value="1"/>
</dbReference>
<dbReference type="AlphaFoldDB" id="E2AEU5"/>
<evidence type="ECO:0000256" key="4">
    <source>
        <dbReference type="ARBA" id="ARBA00022771"/>
    </source>
</evidence>
<evidence type="ECO:0000313" key="10">
    <source>
        <dbReference type="Proteomes" id="UP000000311"/>
    </source>
</evidence>
<dbReference type="PANTHER" id="PTHR24394:SF44">
    <property type="entry name" value="ZINC FINGER PROTEIN 271-LIKE"/>
    <property type="match status" value="1"/>
</dbReference>
<evidence type="ECO:0000259" key="8">
    <source>
        <dbReference type="PROSITE" id="PS50157"/>
    </source>
</evidence>
<evidence type="ECO:0000256" key="3">
    <source>
        <dbReference type="ARBA" id="ARBA00022737"/>
    </source>
</evidence>
<name>E2AEU5_CAMFO</name>
<dbReference type="PANTHER" id="PTHR24394">
    <property type="entry name" value="ZINC FINGER PROTEIN"/>
    <property type="match status" value="1"/>
</dbReference>
<reference evidence="9 10" key="1">
    <citation type="journal article" date="2010" name="Science">
        <title>Genomic comparison of the ants Camponotus floridanus and Harpegnathos saltator.</title>
        <authorList>
            <person name="Bonasio R."/>
            <person name="Zhang G."/>
            <person name="Ye C."/>
            <person name="Mutti N.S."/>
            <person name="Fang X."/>
            <person name="Qin N."/>
            <person name="Donahue G."/>
            <person name="Yang P."/>
            <person name="Li Q."/>
            <person name="Li C."/>
            <person name="Zhang P."/>
            <person name="Huang Z."/>
            <person name="Berger S.L."/>
            <person name="Reinberg D."/>
            <person name="Wang J."/>
            <person name="Liebig J."/>
        </authorList>
    </citation>
    <scope>NUCLEOTIDE SEQUENCE [LARGE SCALE GENOMIC DNA]</scope>
    <source>
        <strain evidence="10">C129</strain>
    </source>
</reference>
<keyword evidence="6" id="KW-0539">Nucleus</keyword>
<dbReference type="Gene3D" id="3.30.160.60">
    <property type="entry name" value="Classic Zinc Finger"/>
    <property type="match status" value="2"/>
</dbReference>
<organism evidence="10">
    <name type="scientific">Camponotus floridanus</name>
    <name type="common">Florida carpenter ant</name>
    <dbReference type="NCBI Taxonomy" id="104421"/>
    <lineage>
        <taxon>Eukaryota</taxon>
        <taxon>Metazoa</taxon>
        <taxon>Ecdysozoa</taxon>
        <taxon>Arthropoda</taxon>
        <taxon>Hexapoda</taxon>
        <taxon>Insecta</taxon>
        <taxon>Pterygota</taxon>
        <taxon>Neoptera</taxon>
        <taxon>Endopterygota</taxon>
        <taxon>Hymenoptera</taxon>
        <taxon>Apocrita</taxon>
        <taxon>Aculeata</taxon>
        <taxon>Formicoidea</taxon>
        <taxon>Formicidae</taxon>
        <taxon>Formicinae</taxon>
        <taxon>Camponotus</taxon>
    </lineage>
</organism>